<dbReference type="Proteomes" id="UP001500552">
    <property type="component" value="Unassembled WGS sequence"/>
</dbReference>
<gene>
    <name evidence="1" type="ORF">GCM10023188_15570</name>
</gene>
<name>A0ABP8LIM8_9BACT</name>
<accession>A0ABP8LIM8</accession>
<comment type="caution">
    <text evidence="1">The sequence shown here is derived from an EMBL/GenBank/DDBJ whole genome shotgun (WGS) entry which is preliminary data.</text>
</comment>
<organism evidence="1 2">
    <name type="scientific">Pontibacter saemangeumensis</name>
    <dbReference type="NCBI Taxonomy" id="1084525"/>
    <lineage>
        <taxon>Bacteria</taxon>
        <taxon>Pseudomonadati</taxon>
        <taxon>Bacteroidota</taxon>
        <taxon>Cytophagia</taxon>
        <taxon>Cytophagales</taxon>
        <taxon>Hymenobacteraceae</taxon>
        <taxon>Pontibacter</taxon>
    </lineage>
</organism>
<reference evidence="2" key="1">
    <citation type="journal article" date="2019" name="Int. J. Syst. Evol. Microbiol.">
        <title>The Global Catalogue of Microorganisms (GCM) 10K type strain sequencing project: providing services to taxonomists for standard genome sequencing and annotation.</title>
        <authorList>
            <consortium name="The Broad Institute Genomics Platform"/>
            <consortium name="The Broad Institute Genome Sequencing Center for Infectious Disease"/>
            <person name="Wu L."/>
            <person name="Ma J."/>
        </authorList>
    </citation>
    <scope>NUCLEOTIDE SEQUENCE [LARGE SCALE GENOMIC DNA]</scope>
    <source>
        <strain evidence="2">JCM 17926</strain>
    </source>
</reference>
<evidence type="ECO:0000313" key="1">
    <source>
        <dbReference type="EMBL" id="GAA4429749.1"/>
    </source>
</evidence>
<proteinExistence type="predicted"/>
<keyword evidence="2" id="KW-1185">Reference proteome</keyword>
<sequence>MHQNGYVPGDWRGSIKRVSRFEAFLMSKQLQDNRFYSGNELKVQLFYEDKRF</sequence>
<dbReference type="EMBL" id="BAABHC010000005">
    <property type="protein sequence ID" value="GAA4429749.1"/>
    <property type="molecule type" value="Genomic_DNA"/>
</dbReference>
<protein>
    <submittedName>
        <fullName evidence="1">Uncharacterized protein</fullName>
    </submittedName>
</protein>
<evidence type="ECO:0000313" key="2">
    <source>
        <dbReference type="Proteomes" id="UP001500552"/>
    </source>
</evidence>